<dbReference type="STRING" id="1513793.SAMN06296036_11756"/>
<feature type="binding site" evidence="1">
    <location>
        <position position="105"/>
    </location>
    <ligand>
        <name>a divalent metal cation</name>
        <dbReference type="ChEBI" id="CHEBI:60240"/>
        <label>1</label>
    </ligand>
</feature>
<feature type="binding site" evidence="1">
    <location>
        <position position="214"/>
    </location>
    <ligand>
        <name>a divalent metal cation</name>
        <dbReference type="ChEBI" id="CHEBI:60240"/>
        <label>1</label>
    </ligand>
</feature>
<accession>A0A1Y6CIM2</accession>
<evidence type="ECO:0000256" key="1">
    <source>
        <dbReference type="PIRSR" id="PIRSR005902-1"/>
    </source>
</evidence>
<dbReference type="PANTHER" id="PTHR46124:SF2">
    <property type="entry name" value="D-AMINOACYL-TRNA DEACYLASE"/>
    <property type="match status" value="1"/>
</dbReference>
<dbReference type="Gene3D" id="3.20.20.140">
    <property type="entry name" value="Metal-dependent hydrolases"/>
    <property type="match status" value="1"/>
</dbReference>
<feature type="binding site" evidence="1">
    <location>
        <position position="142"/>
    </location>
    <ligand>
        <name>a divalent metal cation</name>
        <dbReference type="ChEBI" id="CHEBI:60240"/>
        <label>2</label>
    </ligand>
</feature>
<dbReference type="OrthoDB" id="5290141at2"/>
<feature type="binding site" evidence="1">
    <location>
        <position position="8"/>
    </location>
    <ligand>
        <name>a divalent metal cation</name>
        <dbReference type="ChEBI" id="CHEBI:60240"/>
        <label>1</label>
    </ligand>
</feature>
<reference evidence="3" key="1">
    <citation type="submission" date="2017-04" db="EMBL/GenBank/DDBJ databases">
        <authorList>
            <person name="Varghese N."/>
            <person name="Submissions S."/>
        </authorList>
    </citation>
    <scope>NUCLEOTIDE SEQUENCE [LARGE SCALE GENOMIC DNA]</scope>
    <source>
        <strain evidence="3">RKEM611</strain>
    </source>
</reference>
<dbReference type="PIRSF" id="PIRSF005902">
    <property type="entry name" value="DNase_TatD"/>
    <property type="match status" value="1"/>
</dbReference>
<sequence>MYIDIHTHLTHEKFSADLEQVIQRAKDAQLSAIVVNGLEPASNREILKMAAKHDVIYPALGIYPIDAINKLAQDLPFSVAQFDVDKEIEFIAAQAKAGAIKAVGECGLDGYWVGEETFTEQERVFIKLLDIAMTHDLPIIIHTRKREKRSIEILEHYKPKRVNFHCYGGKVKLALRVAEEHGWHFSIPANARKNQAFTKMLLELPEASILTETDAPFLAPEQGQRNEPCHVVGTIAYLAELRQWPLDKARELVLNNFKRLMD</sequence>
<organism evidence="2 3">
    <name type="scientific">Pseudobacteriovorax antillogorgiicola</name>
    <dbReference type="NCBI Taxonomy" id="1513793"/>
    <lineage>
        <taxon>Bacteria</taxon>
        <taxon>Pseudomonadati</taxon>
        <taxon>Bdellovibrionota</taxon>
        <taxon>Oligoflexia</taxon>
        <taxon>Oligoflexales</taxon>
        <taxon>Pseudobacteriovoracaceae</taxon>
        <taxon>Pseudobacteriovorax</taxon>
    </lineage>
</organism>
<evidence type="ECO:0000313" key="3">
    <source>
        <dbReference type="Proteomes" id="UP000192907"/>
    </source>
</evidence>
<keyword evidence="3" id="KW-1185">Reference proteome</keyword>
<dbReference type="RefSeq" id="WP_132322114.1">
    <property type="nucleotide sequence ID" value="NZ_FWZT01000017.1"/>
</dbReference>
<dbReference type="EMBL" id="FWZT01000017">
    <property type="protein sequence ID" value="SMF54886.1"/>
    <property type="molecule type" value="Genomic_DNA"/>
</dbReference>
<dbReference type="PANTHER" id="PTHR46124">
    <property type="entry name" value="D-AMINOACYL-TRNA DEACYLASE"/>
    <property type="match status" value="1"/>
</dbReference>
<dbReference type="SUPFAM" id="SSF51556">
    <property type="entry name" value="Metallo-dependent hydrolases"/>
    <property type="match status" value="1"/>
</dbReference>
<keyword evidence="1" id="KW-0479">Metal-binding</keyword>
<protein>
    <submittedName>
        <fullName evidence="2">TatD DNase family protein</fullName>
    </submittedName>
</protein>
<gene>
    <name evidence="2" type="ORF">SAMN06296036_11756</name>
</gene>
<dbReference type="Pfam" id="PF01026">
    <property type="entry name" value="TatD_DNase"/>
    <property type="match status" value="1"/>
</dbReference>
<dbReference type="InterPro" id="IPR032466">
    <property type="entry name" value="Metal_Hydrolase"/>
</dbReference>
<dbReference type="AlphaFoldDB" id="A0A1Y6CIM2"/>
<dbReference type="GO" id="GO:0046872">
    <property type="term" value="F:metal ion binding"/>
    <property type="evidence" value="ECO:0007669"/>
    <property type="project" value="UniProtKB-KW"/>
</dbReference>
<evidence type="ECO:0000313" key="2">
    <source>
        <dbReference type="EMBL" id="SMF54886.1"/>
    </source>
</evidence>
<dbReference type="CDD" id="cd01310">
    <property type="entry name" value="TatD_DNAse"/>
    <property type="match status" value="1"/>
</dbReference>
<name>A0A1Y6CIM2_9BACT</name>
<dbReference type="Proteomes" id="UP000192907">
    <property type="component" value="Unassembled WGS sequence"/>
</dbReference>
<feature type="binding site" evidence="1">
    <location>
        <position position="165"/>
    </location>
    <ligand>
        <name>a divalent metal cation</name>
        <dbReference type="ChEBI" id="CHEBI:60240"/>
        <label>2</label>
    </ligand>
</feature>
<dbReference type="InterPro" id="IPR001130">
    <property type="entry name" value="TatD-like"/>
</dbReference>
<feature type="binding site" evidence="1">
    <location>
        <position position="6"/>
    </location>
    <ligand>
        <name>a divalent metal cation</name>
        <dbReference type="ChEBI" id="CHEBI:60240"/>
        <label>1</label>
    </ligand>
</feature>
<dbReference type="GO" id="GO:0016788">
    <property type="term" value="F:hydrolase activity, acting on ester bonds"/>
    <property type="evidence" value="ECO:0007669"/>
    <property type="project" value="InterPro"/>
</dbReference>
<proteinExistence type="predicted"/>